<proteinExistence type="predicted"/>
<dbReference type="InterPro" id="IPR036397">
    <property type="entry name" value="RNaseH_sf"/>
</dbReference>
<dbReference type="Proteomes" id="UP000284476">
    <property type="component" value="Unassembled WGS sequence"/>
</dbReference>
<sequence>MTLEFRPMIAPGTQLTKNGLSHLLYPSPGGTVRAESLETGRQEIWTLQEYLTKSTHPGASQSAGHAHATATLARLRRGKLMHRDQLSPQHRDELDFRKALVFGVEALAAQGQPVRASNLNVLETRRKILDVARQHYTTRPIGIALRGGSIRLVATMPKGRTLFIYWDRFVQSGYDEMALVDQTWMRGNRTSRISFRVRELIDQAIDDVALDLKQPNAAVVHRRHESLITLENVKRAANGLEDLRPVSRKTVSDHMQAIGATALAIARSGERATVNARTRGRTDEHALSVGELVEIDENKISLITITRRVGMWQRLSVEEKTALQKLDAFVKTRLWLVVALDVATRMPLGWVLADAPNAEATLEVLRMATRSKERERIIYGCESDPMPAVGIACVRNDNGVGLRNGAVKTALLGMAAQIVDVRAYHSGDKPYVERFFGSMETRLFNLIHGYTGNRAGALEGYDAIKSAAYIRAELYAIITKYLIDEYPLERNYGTTFMGQRPLDVAERLARDGWGTPPVSPQNRRLHLGWRFEATITDEGIKVLGLPYNSPALQRHRDSAHRKVAVFIDPDSTNEVTVVVQGFPGLIMADLSWTGARDMTFPEFLAHVQTLRAEDPLDTKDIDLRLARIRSERFDMLRKDAIERDIPRSYMTRNEAQTKANRLMAGMHAHRPEPMAGTLAPGMIGNLGEMSEAWDIGAGFSPPIDGQISEPEDLPQPAPFGRPNTTGKLT</sequence>
<dbReference type="EMBL" id="SAUZ01000007">
    <property type="protein sequence ID" value="RWR21889.1"/>
    <property type="molecule type" value="Genomic_DNA"/>
</dbReference>
<dbReference type="InterPro" id="IPR012337">
    <property type="entry name" value="RNaseH-like_sf"/>
</dbReference>
<reference evidence="2 3" key="2">
    <citation type="submission" date="2019-01" db="EMBL/GenBank/DDBJ databases">
        <authorList>
            <person name="Li Y."/>
        </authorList>
    </citation>
    <scope>NUCLEOTIDE SEQUENCE [LARGE SCALE GENOMIC DNA]</scope>
    <source>
        <strain evidence="2 3">SK2B-1</strain>
    </source>
</reference>
<evidence type="ECO:0000256" key="1">
    <source>
        <dbReference type="SAM" id="MobiDB-lite"/>
    </source>
</evidence>
<dbReference type="AlphaFoldDB" id="A0A443JN25"/>
<organism evidence="2 3">
    <name type="scientific">Paenirhodobacter populi</name>
    <dbReference type="NCBI Taxonomy" id="2306993"/>
    <lineage>
        <taxon>Bacteria</taxon>
        <taxon>Pseudomonadati</taxon>
        <taxon>Pseudomonadota</taxon>
        <taxon>Alphaproteobacteria</taxon>
        <taxon>Rhodobacterales</taxon>
        <taxon>Rhodobacter group</taxon>
        <taxon>Paenirhodobacter</taxon>
    </lineage>
</organism>
<dbReference type="GO" id="GO:0003676">
    <property type="term" value="F:nucleic acid binding"/>
    <property type="evidence" value="ECO:0007669"/>
    <property type="project" value="InterPro"/>
</dbReference>
<name>A0A443JN25_9RHOB</name>
<accession>A0A443JN25</accession>
<comment type="caution">
    <text evidence="2">The sequence shown here is derived from an EMBL/GenBank/DDBJ whole genome shotgun (WGS) entry which is preliminary data.</text>
</comment>
<feature type="region of interest" description="Disordered" evidence="1">
    <location>
        <begin position="700"/>
        <end position="729"/>
    </location>
</feature>
<dbReference type="SUPFAM" id="SSF53098">
    <property type="entry name" value="Ribonuclease H-like"/>
    <property type="match status" value="1"/>
</dbReference>
<evidence type="ECO:0000313" key="2">
    <source>
        <dbReference type="EMBL" id="RWR21889.1"/>
    </source>
</evidence>
<protein>
    <submittedName>
        <fullName evidence="2">Uncharacterized protein</fullName>
    </submittedName>
</protein>
<reference evidence="2 3" key="1">
    <citation type="submission" date="2019-01" db="EMBL/GenBank/DDBJ databases">
        <title>Sinorhodobacter populi sp. nov. isolated from the symptomatic bark tissue of Populus euramericana canker.</title>
        <authorList>
            <person name="Xu G."/>
        </authorList>
    </citation>
    <scope>NUCLEOTIDE SEQUENCE [LARGE SCALE GENOMIC DNA]</scope>
    <source>
        <strain evidence="2 3">SK2B-1</strain>
    </source>
</reference>
<gene>
    <name evidence="2" type="ORF">D2T30_07680</name>
</gene>
<dbReference type="RefSeq" id="WP_128208400.1">
    <property type="nucleotide sequence ID" value="NZ_JBHRSO010000055.1"/>
</dbReference>
<evidence type="ECO:0000313" key="3">
    <source>
        <dbReference type="Proteomes" id="UP000284476"/>
    </source>
</evidence>
<dbReference type="Gene3D" id="3.30.420.10">
    <property type="entry name" value="Ribonuclease H-like superfamily/Ribonuclease H"/>
    <property type="match status" value="1"/>
</dbReference>